<name>X8DPK0_9MYCO</name>
<dbReference type="PATRIC" id="fig|1299321.3.peg.3261"/>
<comment type="caution">
    <text evidence="1">The sequence shown here is derived from an EMBL/GenBank/DDBJ whole genome shotgun (WGS) entry which is preliminary data.</text>
</comment>
<reference evidence="1 2" key="1">
    <citation type="submission" date="2013-12" db="EMBL/GenBank/DDBJ databases">
        <authorList>
            <person name="Zelazny A."/>
            <person name="Olivier K."/>
            <person name="Holland S."/>
            <person name="Lenaerts A."/>
            <person name="Ordway D."/>
            <person name="DeGroote M.A."/>
            <person name="Parker T."/>
            <person name="Sizemore C."/>
            <person name="Tallon L.J."/>
            <person name="Sadzewicz L.K."/>
            <person name="Sengamalay N."/>
            <person name="Fraser C.M."/>
            <person name="Hine E."/>
            <person name="Shefchek K.A."/>
            <person name="Das S.P."/>
            <person name="Tettelin H."/>
        </authorList>
    </citation>
    <scope>NUCLEOTIDE SEQUENCE [LARGE SCALE GENOMIC DNA]</scope>
    <source>
        <strain evidence="1 2">1513</strain>
    </source>
</reference>
<protein>
    <submittedName>
        <fullName evidence="1">Uncharacterized protein</fullName>
    </submittedName>
</protein>
<organism evidence="1 2">
    <name type="scientific">Mycobacteroides abscessus subsp. bolletii 1513</name>
    <dbReference type="NCBI Taxonomy" id="1299321"/>
    <lineage>
        <taxon>Bacteria</taxon>
        <taxon>Bacillati</taxon>
        <taxon>Actinomycetota</taxon>
        <taxon>Actinomycetes</taxon>
        <taxon>Mycobacteriales</taxon>
        <taxon>Mycobacteriaceae</taxon>
        <taxon>Mycobacteroides</taxon>
        <taxon>Mycobacteroides abscessus</taxon>
    </lineage>
</organism>
<dbReference type="Proteomes" id="UP000023351">
    <property type="component" value="Unassembled WGS sequence"/>
</dbReference>
<gene>
    <name evidence="1" type="ORF">I540_3399</name>
</gene>
<dbReference type="AlphaFoldDB" id="X8DPK0"/>
<accession>X8DPK0</accession>
<sequence>MKDILGDLIAVLEGGGTAALARVVEVSGAVPREPGRR</sequence>
<proteinExistence type="predicted"/>
<dbReference type="EMBL" id="JAOJ01000002">
    <property type="protein sequence ID" value="EUA69415.1"/>
    <property type="molecule type" value="Genomic_DNA"/>
</dbReference>
<evidence type="ECO:0000313" key="1">
    <source>
        <dbReference type="EMBL" id="EUA69415.1"/>
    </source>
</evidence>
<evidence type="ECO:0000313" key="2">
    <source>
        <dbReference type="Proteomes" id="UP000023351"/>
    </source>
</evidence>